<gene>
    <name evidence="1" type="ORF">AAIK43_31870</name>
</gene>
<protein>
    <submittedName>
        <fullName evidence="1">DUF3987 domain-containing protein</fullName>
    </submittedName>
</protein>
<evidence type="ECO:0000313" key="2">
    <source>
        <dbReference type="Proteomes" id="UP001446337"/>
    </source>
</evidence>
<sequence length="480" mass="53771">MPGDFNPPPLYALHKDLRSAIRGFAMTPAAEILLAGNLDGYIAWSAGPCFFVKTPDAAVIPTTAFIMNLAPTGYAKSPMTRPFVAHFASLEKAHDVSVAEAREEYAACLDLWKAAVEGVRREARKLGTTKGVAQDDLRDLRIELEKSKPEAPPHCSRRVVDVSYAAWVAQTLRHPMTFFLVDETSGFLSELDKKMVSAMCTSWSGMSHQYGRVDKGVSTLNALPVIMLNEHPEDFLKFLKTPKGKNCVDVGWNGRFLHYVVLESEFAKRRGHQDDPNPSALQPVLDRAAHFFEMQVRMNQNGWADHAVLELSRGAIDEYRDVEYHFQKLRQNAASPAEMAVIDKAAENVLRHAGRHHAFHDGDGTITAKEIADSADWVGWCVDGYFSLLEHGQSSSRNVEQDAERLWELMLRRLRERGAISRRKLGEAAFNIGFARPSEFNSALSLLCDRGFSEVKDGIVYWDIPDPYGNRRRTGGVHRM</sequence>
<dbReference type="InterPro" id="IPR025048">
    <property type="entry name" value="DUF3987"/>
</dbReference>
<keyword evidence="2" id="KW-1185">Reference proteome</keyword>
<dbReference type="EMBL" id="CP154792">
    <property type="protein sequence ID" value="XAN15923.1"/>
    <property type="molecule type" value="Genomic_DNA"/>
</dbReference>
<proteinExistence type="predicted"/>
<organism evidence="1 2">
    <name type="scientific">Achromobacter denitrificans</name>
    <name type="common">Alcaligenes denitrificans</name>
    <dbReference type="NCBI Taxonomy" id="32002"/>
    <lineage>
        <taxon>Bacteria</taxon>
        <taxon>Pseudomonadati</taxon>
        <taxon>Pseudomonadota</taxon>
        <taxon>Betaproteobacteria</taxon>
        <taxon>Burkholderiales</taxon>
        <taxon>Alcaligenaceae</taxon>
        <taxon>Achromobacter</taxon>
    </lineage>
</organism>
<name>A0ABZ3G5P9_ACHDE</name>
<dbReference type="Proteomes" id="UP001446337">
    <property type="component" value="Chromosome"/>
</dbReference>
<reference evidence="1 2" key="1">
    <citation type="submission" date="2024-05" db="EMBL/GenBank/DDBJ databases">
        <title>Achromobacter denitrificans. BP1, complete genome.</title>
        <authorList>
            <person name="Zhang B."/>
        </authorList>
    </citation>
    <scope>NUCLEOTIDE SEQUENCE [LARGE SCALE GENOMIC DNA]</scope>
    <source>
        <strain evidence="1 2">BP1</strain>
    </source>
</reference>
<evidence type="ECO:0000313" key="1">
    <source>
        <dbReference type="EMBL" id="XAN15923.1"/>
    </source>
</evidence>
<dbReference type="Pfam" id="PF13148">
    <property type="entry name" value="DUF3987"/>
    <property type="match status" value="1"/>
</dbReference>
<dbReference type="RefSeq" id="WP_343498854.1">
    <property type="nucleotide sequence ID" value="NZ_CP154792.1"/>
</dbReference>
<accession>A0ABZ3G5P9</accession>